<reference evidence="1 2" key="1">
    <citation type="submission" date="2018-03" db="EMBL/GenBank/DDBJ databases">
        <title>Cross-interface Injection: A General Nanoliter Liquid Handling Method Applied to Single Cells Genome Amplification Automated Nanoliter Liquid Handling Applied to Single Cell Multiple Displacement Amplification.</title>
        <authorList>
            <person name="Yun J."/>
            <person name="Xu P."/>
            <person name="Xu J."/>
            <person name="Dai X."/>
            <person name="Wang Y."/>
            <person name="Zheng X."/>
            <person name="Cao C."/>
            <person name="Yi Q."/>
            <person name="Zhu Y."/>
            <person name="Wang L."/>
            <person name="Dong Z."/>
            <person name="Huang Y."/>
            <person name="Huang L."/>
            <person name="Du W."/>
        </authorList>
    </citation>
    <scope>NUCLEOTIDE SEQUENCE [LARGE SCALE GENOMIC DNA]</scope>
    <source>
        <strain evidence="1 2">Z-D1-2</strain>
    </source>
</reference>
<accession>A0A2T4DTT8</accession>
<organism evidence="1 2">
    <name type="scientific">Marivirga lumbricoides</name>
    <dbReference type="NCBI Taxonomy" id="1046115"/>
    <lineage>
        <taxon>Bacteria</taxon>
        <taxon>Pseudomonadati</taxon>
        <taxon>Bacteroidota</taxon>
        <taxon>Cytophagia</taxon>
        <taxon>Cytophagales</taxon>
        <taxon>Marivirgaceae</taxon>
        <taxon>Marivirga</taxon>
    </lineage>
</organism>
<dbReference type="EMBL" id="PYVU01000020">
    <property type="protein sequence ID" value="PTB97254.1"/>
    <property type="molecule type" value="Genomic_DNA"/>
</dbReference>
<dbReference type="Proteomes" id="UP000240608">
    <property type="component" value="Unassembled WGS sequence"/>
</dbReference>
<name>A0A2T4DTT8_9BACT</name>
<evidence type="ECO:0000313" key="1">
    <source>
        <dbReference type="EMBL" id="PTB97254.1"/>
    </source>
</evidence>
<comment type="caution">
    <text evidence="1">The sequence shown here is derived from an EMBL/GenBank/DDBJ whole genome shotgun (WGS) entry which is preliminary data.</text>
</comment>
<dbReference type="AlphaFoldDB" id="A0A2T4DTT8"/>
<proteinExistence type="predicted"/>
<protein>
    <submittedName>
        <fullName evidence="1">Uncharacterized protein</fullName>
    </submittedName>
</protein>
<sequence length="226" mass="26428">MVQPTIEQEATSIWRTINDITFFEKQGYTINLPKHSLIDSLIRKSKNGTFGNEDFASIYTLIETEIFDKEIYESAIQKVTNQTELINDLISVIDASKNEWDWKFNMFDKYRIIFTLYGTGGSYDPDNGTITLLTNKKGDFMNYKNPANTIIHEITHMGMEYSIVRKYNVSHGLKERIVDTFVYLMFKEKLPEYKIQNMGDNKIDKYLNKKEDINYLNATVSEFVNK</sequence>
<evidence type="ECO:0000313" key="2">
    <source>
        <dbReference type="Proteomes" id="UP000240608"/>
    </source>
</evidence>
<gene>
    <name evidence="1" type="ORF">C9994_03735</name>
</gene>